<dbReference type="AlphaFoldDB" id="A0A182UV95"/>
<evidence type="ECO:0000313" key="4">
    <source>
        <dbReference type="Proteomes" id="UP000075903"/>
    </source>
</evidence>
<dbReference type="STRING" id="30066.A0A182UV95"/>
<feature type="region of interest" description="Disordered" evidence="2">
    <location>
        <begin position="241"/>
        <end position="311"/>
    </location>
</feature>
<dbReference type="InterPro" id="IPR000618">
    <property type="entry name" value="Insect_cuticle"/>
</dbReference>
<keyword evidence="4" id="KW-1185">Reference proteome</keyword>
<dbReference type="VEuPathDB" id="VectorBase:AMEM004248"/>
<organism evidence="3 4">
    <name type="scientific">Anopheles merus</name>
    <name type="common">Mosquito</name>
    <dbReference type="NCBI Taxonomy" id="30066"/>
    <lineage>
        <taxon>Eukaryota</taxon>
        <taxon>Metazoa</taxon>
        <taxon>Ecdysozoa</taxon>
        <taxon>Arthropoda</taxon>
        <taxon>Hexapoda</taxon>
        <taxon>Insecta</taxon>
        <taxon>Pterygota</taxon>
        <taxon>Neoptera</taxon>
        <taxon>Endopterygota</taxon>
        <taxon>Diptera</taxon>
        <taxon>Nematocera</taxon>
        <taxon>Culicoidea</taxon>
        <taxon>Culicidae</taxon>
        <taxon>Anophelinae</taxon>
        <taxon>Anopheles</taxon>
    </lineage>
</organism>
<dbReference type="PROSITE" id="PS51155">
    <property type="entry name" value="CHIT_BIND_RR_2"/>
    <property type="match status" value="1"/>
</dbReference>
<dbReference type="GO" id="GO:0042302">
    <property type="term" value="F:structural constituent of cuticle"/>
    <property type="evidence" value="ECO:0007669"/>
    <property type="project" value="UniProtKB-UniRule"/>
</dbReference>
<evidence type="ECO:0000256" key="1">
    <source>
        <dbReference type="PROSITE-ProRule" id="PRU00497"/>
    </source>
</evidence>
<dbReference type="Proteomes" id="UP000075903">
    <property type="component" value="Unassembled WGS sequence"/>
</dbReference>
<evidence type="ECO:0008006" key="5">
    <source>
        <dbReference type="Google" id="ProtNLM"/>
    </source>
</evidence>
<name>A0A182UV95_ANOME</name>
<accession>A0A182UV95</accession>
<proteinExistence type="predicted"/>
<evidence type="ECO:0000256" key="2">
    <source>
        <dbReference type="SAM" id="MobiDB-lite"/>
    </source>
</evidence>
<feature type="compositionally biased region" description="Low complexity" evidence="2">
    <location>
        <begin position="277"/>
        <end position="301"/>
    </location>
</feature>
<dbReference type="Pfam" id="PF00379">
    <property type="entry name" value="Chitin_bind_4"/>
    <property type="match status" value="1"/>
</dbReference>
<reference evidence="3" key="1">
    <citation type="submission" date="2020-05" db="UniProtKB">
        <authorList>
            <consortium name="EnsemblMetazoa"/>
        </authorList>
    </citation>
    <scope>IDENTIFICATION</scope>
    <source>
        <strain evidence="3">MAF</strain>
    </source>
</reference>
<dbReference type="EnsemblMetazoa" id="AMEM004248-RA">
    <property type="protein sequence ID" value="AMEM004248-PA"/>
    <property type="gene ID" value="AMEM004248"/>
</dbReference>
<keyword evidence="1" id="KW-0193">Cuticle</keyword>
<protein>
    <recommendedName>
        <fullName evidence="5">Structural constituent of cuticle</fullName>
    </recommendedName>
</protein>
<evidence type="ECO:0000313" key="3">
    <source>
        <dbReference type="EnsemblMetazoa" id="AMEM004248-PA"/>
    </source>
</evidence>
<sequence length="453" mass="49411">MLDQSVKSSSCINTETGAKGFGCCCSVSLSRSIMGALGAIVLAIIVRMVAANTMEVHVNQPNAEVYHRQDMKRGEFDYGYHVQTVNNQFQHKVKGPDDVTYGCYGYVDPSNRKHLVYYVADRMGYRIIFPNRPTKIFTAKLADSLNKLDGAVKGKDYDEQVVEWNNLYMPESCFRLNEILEPAASNQAPVQKVAPASPTAPTTTHVTAQPAAPALPQPTQYTIPTTPRTYVDLHGAGSVATDRHVGENGLGEQQPLYPGIYVQGNSNHQQGQERLDQGGYQNAGGQQQHQQQQPPQGWNQGSLPDINPANINLDQFNGHVYPIHTGGYAGEDQGAAGYQPTAGQFAASSQYSLNITQLLAQIEAVNSQVITLNMLLAGMANNPTAYSNANENSCRSVVQLLKTQKRTPQLVYVPILIPYAEGQYNINQPIAPPARSEAYRGQQTKGGCHNCRG</sequence>
<dbReference type="VEuPathDB" id="VectorBase:AMEM21_003887"/>